<dbReference type="Proteomes" id="UP000037891">
    <property type="component" value="Unassembled WGS sequence"/>
</dbReference>
<evidence type="ECO:0000256" key="1">
    <source>
        <dbReference type="SAM" id="MobiDB-lite"/>
    </source>
</evidence>
<name>A0A0N0XBG7_PSESX</name>
<feature type="region of interest" description="Disordered" evidence="1">
    <location>
        <begin position="241"/>
        <end position="264"/>
    </location>
</feature>
<evidence type="ECO:0000313" key="2">
    <source>
        <dbReference type="EMBL" id="KPC33636.1"/>
    </source>
</evidence>
<protein>
    <submittedName>
        <fullName evidence="2">Rhs element Vgr protein</fullName>
    </submittedName>
</protein>
<comment type="caution">
    <text evidence="2">The sequence shown here is derived from an EMBL/GenBank/DDBJ whole genome shotgun (WGS) entry which is preliminary data.</text>
</comment>
<dbReference type="PATRIC" id="fig|81035.3.peg.836"/>
<dbReference type="Pfam" id="PF05954">
    <property type="entry name" value="Phage_GPD"/>
    <property type="match status" value="1"/>
</dbReference>
<dbReference type="RefSeq" id="WP_080378033.1">
    <property type="nucleotide sequence ID" value="NZ_LGLN01000032.1"/>
</dbReference>
<reference evidence="2 3" key="2">
    <citation type="submission" date="2015-10" db="EMBL/GenBank/DDBJ databases">
        <title>Comparative genomics and high-throughput reverse genetic screens identify a new phytobacterial MAMP and an Arabidopsis receptor required for immune elicitation.</title>
        <authorList>
            <person name="Mott G.A."/>
            <person name="Thakur S."/>
            <person name="Wang P.W."/>
            <person name="Desveaux D."/>
            <person name="Guttman D.S."/>
        </authorList>
    </citation>
    <scope>NUCLEOTIDE SEQUENCE [LARGE SCALE GENOMIC DNA]</scope>
    <source>
        <strain evidence="2 3">0788_9</strain>
    </source>
</reference>
<dbReference type="InterPro" id="IPR037026">
    <property type="entry name" value="Vgr_OB-fold_dom_sf"/>
</dbReference>
<reference evidence="2 3" key="1">
    <citation type="submission" date="2015-07" db="EMBL/GenBank/DDBJ databases">
        <authorList>
            <person name="Noorani M."/>
        </authorList>
    </citation>
    <scope>NUCLEOTIDE SEQUENCE [LARGE SCALE GENOMIC DNA]</scope>
    <source>
        <strain evidence="2 3">0788_9</strain>
    </source>
</reference>
<dbReference type="Gene3D" id="4.10.220.110">
    <property type="match status" value="1"/>
</dbReference>
<evidence type="ECO:0000313" key="3">
    <source>
        <dbReference type="Proteomes" id="UP000037891"/>
    </source>
</evidence>
<sequence>MCEDQQTPVTLTIADRQSDLRVISFSGLDALNEVYRFDIHLIGIDADLDLHNLLERGAFLGFGQVDQGIHGRICQASRVYAGQHVSLYHLVLMPTLEKLAHRQQRRVYQDLTAPQLVVQLLEAHGIEADAQRFEHMTGLYPRRALCIQHDESDLHLLQRLCEEEGIHFRFEHDAERHVLVFSDDAVGFPVQAVPVRFKHLKPAGPCPPTLLHMAETLSMQNGRRRAAERVDEDGSCLFASIDAQPGSPAANQPFAPLGSAAGPRDHQQALRLQRGARKLQRIRCERRDIRGRSNHAALRSGQILQVLDHPERWLNDQWLLIEVDHRARQLQVLKGLNPHDTLAILRMLADQQYGRTEAEQMPGNGYRNRFSVIPWAMPFRPLLKRRRPAMMGAHPATLMPSSDADAQHTGHRPVSFDWQRTSSCGDPRPRWPLAQIACNSVYAMAPGARVLIRYLDNDVDRPVICAALFQPANVSKTCVTLNGSVTETTAGVQLGDGQRLHIATREAVTLHAERAELRIDAQSITIIGAASMTTLAVPLNNP</sequence>
<dbReference type="SUPFAM" id="SSF69279">
    <property type="entry name" value="Phage tail proteins"/>
    <property type="match status" value="2"/>
</dbReference>
<proteinExistence type="predicted"/>
<dbReference type="AlphaFoldDB" id="A0A0N0XBG7"/>
<organism evidence="2 3">
    <name type="scientific">Pseudomonas syringae pv. cilantro</name>
    <dbReference type="NCBI Taxonomy" id="81035"/>
    <lineage>
        <taxon>Bacteria</taxon>
        <taxon>Pseudomonadati</taxon>
        <taxon>Pseudomonadota</taxon>
        <taxon>Gammaproteobacteria</taxon>
        <taxon>Pseudomonadales</taxon>
        <taxon>Pseudomonadaceae</taxon>
        <taxon>Pseudomonas</taxon>
        <taxon>Pseudomonas syringae</taxon>
    </lineage>
</organism>
<dbReference type="EMBL" id="LGLN01000032">
    <property type="protein sequence ID" value="KPC33636.1"/>
    <property type="molecule type" value="Genomic_DNA"/>
</dbReference>
<accession>A0A0N0XBG7</accession>
<dbReference type="Gene3D" id="2.30.110.50">
    <property type="match status" value="1"/>
</dbReference>
<dbReference type="InterPro" id="IPR017847">
    <property type="entry name" value="T6SS_RhsGE_Vgr_subset"/>
</dbReference>
<gene>
    <name evidence="2" type="ORF">ABJ99_0776</name>
</gene>
<dbReference type="Gene3D" id="3.55.50.10">
    <property type="entry name" value="Baseplate protein-like domains"/>
    <property type="match status" value="1"/>
</dbReference>
<dbReference type="NCBIfam" id="TIGR03361">
    <property type="entry name" value="VI_Rhs_Vgr"/>
    <property type="match status" value="1"/>
</dbReference>
<dbReference type="Gene3D" id="2.40.50.230">
    <property type="entry name" value="Gp5 N-terminal domain"/>
    <property type="match status" value="1"/>
</dbReference>
<feature type="region of interest" description="Disordered" evidence="1">
    <location>
        <begin position="401"/>
        <end position="421"/>
    </location>
</feature>